<evidence type="ECO:0000313" key="2">
    <source>
        <dbReference type="Proteomes" id="UP001501319"/>
    </source>
</evidence>
<sequence length="183" mass="19607">MQAKPMLVVISGPPGTGKTTLAHEVARAIGCPAICRDEIKEGMAHATPGFVPSAGDPLTMRTLATFFDVIGLLIGRGTTIVAEAAFQDRIWRPGLTPLLGSADLRILQCTVSAEIAGDRISRRATDNTLRKAHEDGHSSADPELWHRTHTTFDPVTLPVPTLTVDTADGYQPGLSEILTFLTR</sequence>
<dbReference type="PANTHER" id="PTHR37807:SF3">
    <property type="entry name" value="OS07G0160300 PROTEIN"/>
    <property type="match status" value="1"/>
</dbReference>
<reference evidence="1 2" key="1">
    <citation type="journal article" date="2019" name="Int. J. Syst. Evol. Microbiol.">
        <title>The Global Catalogue of Microorganisms (GCM) 10K type strain sequencing project: providing services to taxonomists for standard genome sequencing and annotation.</title>
        <authorList>
            <consortium name="The Broad Institute Genomics Platform"/>
            <consortium name="The Broad Institute Genome Sequencing Center for Infectious Disease"/>
            <person name="Wu L."/>
            <person name="Ma J."/>
        </authorList>
    </citation>
    <scope>NUCLEOTIDE SEQUENCE [LARGE SCALE GENOMIC DNA]</scope>
    <source>
        <strain evidence="1 2">JCM 14306</strain>
    </source>
</reference>
<dbReference type="RefSeq" id="WP_344111039.1">
    <property type="nucleotide sequence ID" value="NZ_BAAANE010000004.1"/>
</dbReference>
<keyword evidence="2" id="KW-1185">Reference proteome</keyword>
<dbReference type="Gene3D" id="3.40.50.300">
    <property type="entry name" value="P-loop containing nucleotide triphosphate hydrolases"/>
    <property type="match status" value="1"/>
</dbReference>
<gene>
    <name evidence="1" type="ORF">GCM10009744_22830</name>
</gene>
<evidence type="ECO:0000313" key="1">
    <source>
        <dbReference type="EMBL" id="GAA1633713.1"/>
    </source>
</evidence>
<comment type="caution">
    <text evidence="1">The sequence shown here is derived from an EMBL/GenBank/DDBJ whole genome shotgun (WGS) entry which is preliminary data.</text>
</comment>
<dbReference type="InterPro" id="IPR027417">
    <property type="entry name" value="P-loop_NTPase"/>
</dbReference>
<accession>A0ABN2F747</accession>
<dbReference type="EMBL" id="BAAANE010000004">
    <property type="protein sequence ID" value="GAA1633713.1"/>
    <property type="molecule type" value="Genomic_DNA"/>
</dbReference>
<dbReference type="Proteomes" id="UP001501319">
    <property type="component" value="Unassembled WGS sequence"/>
</dbReference>
<proteinExistence type="predicted"/>
<dbReference type="Pfam" id="PF13671">
    <property type="entry name" value="AAA_33"/>
    <property type="match status" value="1"/>
</dbReference>
<dbReference type="SUPFAM" id="SSF52540">
    <property type="entry name" value="P-loop containing nucleoside triphosphate hydrolases"/>
    <property type="match status" value="1"/>
</dbReference>
<dbReference type="PANTHER" id="PTHR37807">
    <property type="entry name" value="OS07G0160300 PROTEIN"/>
    <property type="match status" value="1"/>
</dbReference>
<protein>
    <submittedName>
        <fullName evidence="1">AAA family ATPase</fullName>
    </submittedName>
</protein>
<name>A0ABN2F747_9ACTN</name>
<organism evidence="1 2">
    <name type="scientific">Kribbella alba</name>
    <dbReference type="NCBI Taxonomy" id="190197"/>
    <lineage>
        <taxon>Bacteria</taxon>
        <taxon>Bacillati</taxon>
        <taxon>Actinomycetota</taxon>
        <taxon>Actinomycetes</taxon>
        <taxon>Propionibacteriales</taxon>
        <taxon>Kribbellaceae</taxon>
        <taxon>Kribbella</taxon>
    </lineage>
</organism>